<dbReference type="Proteomes" id="UP000076609">
    <property type="component" value="Unassembled WGS sequence"/>
</dbReference>
<evidence type="ECO:0000313" key="2">
    <source>
        <dbReference type="Proteomes" id="UP000076609"/>
    </source>
</evidence>
<reference evidence="2" key="1">
    <citation type="submission" date="2016-01" db="EMBL/GenBank/DDBJ databases">
        <title>Draft genome of Chromobacterium sp. F49.</title>
        <authorList>
            <person name="Hong K.W."/>
        </authorList>
    </citation>
    <scope>NUCLEOTIDE SEQUENCE [LARGE SCALE GENOMIC DNA]</scope>
    <source>
        <strain evidence="2">CN3</strain>
    </source>
</reference>
<accession>A0ABR5YCH6</accession>
<comment type="caution">
    <text evidence="1">The sequence shown here is derived from an EMBL/GenBank/DDBJ whole genome shotgun (WGS) entry which is preliminary data.</text>
</comment>
<sequence length="410" mass="44343">MAKRGALARRPVGEWGVRLALAAVATGIAYGSISRSTAYMLRGKAPEQAYALAPEDGRIGAILSEKLSGAEADSAERNRSDMLARQALRHDPTAVSAVATLGINAQIRENTAAARRIFAYADKLSRRDLRTRLWAIEDAVARNDIAGALRNYDTALRTSRVAADLLFPVLASAITNSDIRSDLIRLLGTRPIWGDHFVTYLAVNGPDTRATASVLATLRSRGMNLPEGTEALLIPRLLAAGQTDDAWTYYRSMRRGVDRQMSRDANFEANLTLPSPFDWTPITDSGISTTIQHGENSGLVDISVPPNLGGPLLRQTQVLSPGNYVIEGHSIAVEGPNSDYFYWTLTCGDGRELGRVPVPASSRQGGRFTGQITVPTACPVQQFMLVAKPTDQMSGLTGQIDFVRLRPAGR</sequence>
<protein>
    <submittedName>
        <fullName evidence="1">Uncharacterized protein</fullName>
    </submittedName>
</protein>
<keyword evidence="2" id="KW-1185">Reference proteome</keyword>
<name>A0ABR5YCH6_9SPHN</name>
<proteinExistence type="predicted"/>
<evidence type="ECO:0000313" key="1">
    <source>
        <dbReference type="EMBL" id="KZE13274.1"/>
    </source>
</evidence>
<gene>
    <name evidence="1" type="ORF">AVT10_03640</name>
</gene>
<dbReference type="EMBL" id="LQQO01000023">
    <property type="protein sequence ID" value="KZE13274.1"/>
    <property type="molecule type" value="Genomic_DNA"/>
</dbReference>
<dbReference type="RefSeq" id="WP_066691059.1">
    <property type="nucleotide sequence ID" value="NZ_LQQO01000023.1"/>
</dbReference>
<organism evidence="1 2">
    <name type="scientific">Sphingomonas hankookensis</name>
    <dbReference type="NCBI Taxonomy" id="563996"/>
    <lineage>
        <taxon>Bacteria</taxon>
        <taxon>Pseudomonadati</taxon>
        <taxon>Pseudomonadota</taxon>
        <taxon>Alphaproteobacteria</taxon>
        <taxon>Sphingomonadales</taxon>
        <taxon>Sphingomonadaceae</taxon>
        <taxon>Sphingomonas</taxon>
    </lineage>
</organism>